<comment type="caution">
    <text evidence="1">The sequence shown here is derived from an EMBL/GenBank/DDBJ whole genome shotgun (WGS) entry which is preliminary data.</text>
</comment>
<dbReference type="Proteomes" id="UP001595767">
    <property type="component" value="Unassembled WGS sequence"/>
</dbReference>
<dbReference type="Pfam" id="PF09661">
    <property type="entry name" value="DUF2398"/>
    <property type="match status" value="1"/>
</dbReference>
<dbReference type="RefSeq" id="WP_378552492.1">
    <property type="nucleotide sequence ID" value="NZ_JBHSBA010000012.1"/>
</dbReference>
<sequence>MVTSDRSLATDKQDAAETREAARILLRTPIVTAARAPEAMALIRKHATALRRLFAVNIGYHLVVESGFARLAKLPPEPHAAARSLARRNGTRFGARGYTLIALAGAALLAPGVGEQILLSTLVTQIRTDAAQQGIPLSDGIGDRRQLVAALAVLLEWGVLTEVDGTLAQWGESGDEALLTICRPLLPHLLVKSIGPGTASADVIAPQPDAPRRSLRRRLVEEPVVLRSDLGPEELDVLSRERSELTRMLSDAFGLVLEVRAEGALGYDPGGALSDIEFPGSGTVKQAALLLISGLLDSVDDDAAAMEFTWLLVDSVVSGLLRAHGRAWRSEYAGVPRTLRDDAVELLVSLRLAETTPDTLILHAAAARYRPRPNSTGTQLAFE</sequence>
<dbReference type="EMBL" id="JBHSBA010000012">
    <property type="protein sequence ID" value="MFC4127233.1"/>
    <property type="molecule type" value="Genomic_DNA"/>
</dbReference>
<accession>A0ABV8LAK6</accession>
<proteinExistence type="predicted"/>
<dbReference type="NCBIfam" id="TIGR02678">
    <property type="entry name" value="TIGR02678 family protein"/>
    <property type="match status" value="1"/>
</dbReference>
<protein>
    <submittedName>
        <fullName evidence="1">TIGR02678 family protein</fullName>
    </submittedName>
</protein>
<evidence type="ECO:0000313" key="1">
    <source>
        <dbReference type="EMBL" id="MFC4127233.1"/>
    </source>
</evidence>
<reference evidence="2" key="1">
    <citation type="journal article" date="2019" name="Int. J. Syst. Evol. Microbiol.">
        <title>The Global Catalogue of Microorganisms (GCM) 10K type strain sequencing project: providing services to taxonomists for standard genome sequencing and annotation.</title>
        <authorList>
            <consortium name="The Broad Institute Genomics Platform"/>
            <consortium name="The Broad Institute Genome Sequencing Center for Infectious Disease"/>
            <person name="Wu L."/>
            <person name="Ma J."/>
        </authorList>
    </citation>
    <scope>NUCLEOTIDE SEQUENCE [LARGE SCALE GENOMIC DNA]</scope>
    <source>
        <strain evidence="2">CGMCC 4.7204</strain>
    </source>
</reference>
<keyword evidence="2" id="KW-1185">Reference proteome</keyword>
<evidence type="ECO:0000313" key="2">
    <source>
        <dbReference type="Proteomes" id="UP001595767"/>
    </source>
</evidence>
<name>A0ABV8LAK6_9NOCA</name>
<gene>
    <name evidence="1" type="ORF">ACFOW8_20075</name>
</gene>
<organism evidence="1 2">
    <name type="scientific">Nocardia rhizosphaerae</name>
    <dbReference type="NCBI Taxonomy" id="1691571"/>
    <lineage>
        <taxon>Bacteria</taxon>
        <taxon>Bacillati</taxon>
        <taxon>Actinomycetota</taxon>
        <taxon>Actinomycetes</taxon>
        <taxon>Mycobacteriales</taxon>
        <taxon>Nocardiaceae</taxon>
        <taxon>Nocardia</taxon>
    </lineage>
</organism>
<dbReference type="InterPro" id="IPR013494">
    <property type="entry name" value="CHP02678"/>
</dbReference>